<dbReference type="GO" id="GO:0050178">
    <property type="term" value="F:phenylpyruvate tautomerase activity"/>
    <property type="evidence" value="ECO:0007669"/>
    <property type="project" value="UniProtKB-EC"/>
</dbReference>
<evidence type="ECO:0000256" key="11">
    <source>
        <dbReference type="ARBA" id="ARBA00041912"/>
    </source>
</evidence>
<comment type="caution">
    <text evidence="14">The sequence shown here is derived from an EMBL/GenBank/DDBJ whole genome shotgun (WGS) entry which is preliminary data.</text>
</comment>
<sequence>MPSSTTAFERVSLTTDSPSQPADAALLIDRRKKDPVSHIQLPPSPADSDIVMPDTSSPSSSLSATTREGHRITRPIDRGAPGDQAIFSETKTPEQKALAKRKSQYYGDVFAAREPVSSARERLSRESMIMADIKTNVIVRNPQMILYMFAYTVQIEDEYTFITDLSYGLSTRYQRPQSSILVTVAHSACLMFGGSFDHAYTMTITALASQVQPVTNKRNAALLAKAMEEGLGVTPNRGLIKFIPIAEENIATNGKTLAGEIDDLEKETAEENANLNRSLSRSHPKNKKRQSMKSLRNLKSSSHLPTHDEQMTLSLSEPQSPPLPRLSSKFPTPSAPVSAPQIPSIPTEKSAMDRKAEKAQKMGRRRSFIAAVFGGKS</sequence>
<dbReference type="Proteomes" id="UP000566819">
    <property type="component" value="Unassembled WGS sequence"/>
</dbReference>
<keyword evidence="5" id="KW-0413">Isomerase</keyword>
<feature type="region of interest" description="Disordered" evidence="13">
    <location>
        <begin position="1"/>
        <end position="84"/>
    </location>
</feature>
<comment type="similarity">
    <text evidence="2">Belongs to the MIF family.</text>
</comment>
<dbReference type="PANTHER" id="PTHR11954:SF6">
    <property type="entry name" value="MACROPHAGE MIGRATION INHIBITORY FACTOR"/>
    <property type="match status" value="1"/>
</dbReference>
<keyword evidence="15" id="KW-1185">Reference proteome</keyword>
<evidence type="ECO:0000256" key="7">
    <source>
        <dbReference type="ARBA" id="ARBA00036823"/>
    </source>
</evidence>
<dbReference type="GO" id="GO:0005576">
    <property type="term" value="C:extracellular region"/>
    <property type="evidence" value="ECO:0007669"/>
    <property type="project" value="UniProtKB-SubCell"/>
</dbReference>
<feature type="region of interest" description="Disordered" evidence="13">
    <location>
        <begin position="268"/>
        <end position="351"/>
    </location>
</feature>
<evidence type="ECO:0000256" key="9">
    <source>
        <dbReference type="ARBA" id="ARBA00039086"/>
    </source>
</evidence>
<comment type="subcellular location">
    <subcellularLocation>
        <location evidence="1">Secreted</location>
    </subcellularLocation>
</comment>
<feature type="compositionally biased region" description="Basic and acidic residues" evidence="13">
    <location>
        <begin position="67"/>
        <end position="77"/>
    </location>
</feature>
<dbReference type="Pfam" id="PF01187">
    <property type="entry name" value="MIF"/>
    <property type="match status" value="1"/>
</dbReference>
<evidence type="ECO:0000256" key="2">
    <source>
        <dbReference type="ARBA" id="ARBA00005851"/>
    </source>
</evidence>
<dbReference type="EC" id="5.3.2.1" evidence="9"/>
<dbReference type="SUPFAM" id="SSF55331">
    <property type="entry name" value="Tautomerase/MIF"/>
    <property type="match status" value="1"/>
</dbReference>
<dbReference type="AlphaFoldDB" id="A0A8H4RMW2"/>
<evidence type="ECO:0000256" key="12">
    <source>
        <dbReference type="ARBA" id="ARBA00042730"/>
    </source>
</evidence>
<evidence type="ECO:0000313" key="15">
    <source>
        <dbReference type="Proteomes" id="UP000566819"/>
    </source>
</evidence>
<feature type="compositionally biased region" description="Basic residues" evidence="13">
    <location>
        <begin position="280"/>
        <end position="291"/>
    </location>
</feature>
<feature type="compositionally biased region" description="Polar residues" evidence="13">
    <location>
        <begin position="1"/>
        <end position="20"/>
    </location>
</feature>
<organism evidence="14 15">
    <name type="scientific">Cudoniella acicularis</name>
    <dbReference type="NCBI Taxonomy" id="354080"/>
    <lineage>
        <taxon>Eukaryota</taxon>
        <taxon>Fungi</taxon>
        <taxon>Dikarya</taxon>
        <taxon>Ascomycota</taxon>
        <taxon>Pezizomycotina</taxon>
        <taxon>Leotiomycetes</taxon>
        <taxon>Helotiales</taxon>
        <taxon>Tricladiaceae</taxon>
        <taxon>Cudoniella</taxon>
    </lineage>
</organism>
<dbReference type="PANTHER" id="PTHR11954">
    <property type="entry name" value="D-DOPACHROME DECARBOXYLASE"/>
    <property type="match status" value="1"/>
</dbReference>
<dbReference type="GO" id="GO:0004167">
    <property type="term" value="F:dopachrome isomerase activity"/>
    <property type="evidence" value="ECO:0007669"/>
    <property type="project" value="UniProtKB-EC"/>
</dbReference>
<feature type="compositionally biased region" description="Polar residues" evidence="13">
    <location>
        <begin position="292"/>
        <end position="304"/>
    </location>
</feature>
<protein>
    <recommendedName>
        <fullName evidence="12">L-dopachrome isomerase</fullName>
        <ecNumber evidence="9">5.3.2.1</ecNumber>
        <ecNumber evidence="8">5.3.3.12</ecNumber>
    </recommendedName>
    <alternativeName>
        <fullName evidence="10">L-dopachrome tautomerase</fullName>
    </alternativeName>
    <alternativeName>
        <fullName evidence="11">Phenylpyruvate tautomerase</fullName>
    </alternativeName>
</protein>
<evidence type="ECO:0000313" key="14">
    <source>
        <dbReference type="EMBL" id="KAF4631795.1"/>
    </source>
</evidence>
<evidence type="ECO:0000256" key="13">
    <source>
        <dbReference type="SAM" id="MobiDB-lite"/>
    </source>
</evidence>
<dbReference type="InterPro" id="IPR014347">
    <property type="entry name" value="Tautomerase/MIF_sf"/>
</dbReference>
<dbReference type="InterPro" id="IPR001398">
    <property type="entry name" value="Macrophage_inhib_fac"/>
</dbReference>
<accession>A0A8H4RMW2</accession>
<reference evidence="14 15" key="1">
    <citation type="submission" date="2020-03" db="EMBL/GenBank/DDBJ databases">
        <title>Draft Genome Sequence of Cudoniella acicularis.</title>
        <authorList>
            <person name="Buettner E."/>
            <person name="Kellner H."/>
        </authorList>
    </citation>
    <scope>NUCLEOTIDE SEQUENCE [LARGE SCALE GENOMIC DNA]</scope>
    <source>
        <strain evidence="14 15">DSM 108380</strain>
    </source>
</reference>
<evidence type="ECO:0000256" key="8">
    <source>
        <dbReference type="ARBA" id="ARBA00038932"/>
    </source>
</evidence>
<evidence type="ECO:0000256" key="1">
    <source>
        <dbReference type="ARBA" id="ARBA00004613"/>
    </source>
</evidence>
<comment type="catalytic activity">
    <reaction evidence="7">
        <text>L-dopachrome = 5,6-dihydroxyindole-2-carboxylate</text>
        <dbReference type="Rhea" id="RHEA:13041"/>
        <dbReference type="ChEBI" id="CHEBI:16875"/>
        <dbReference type="ChEBI" id="CHEBI:57509"/>
        <dbReference type="EC" id="5.3.3.12"/>
    </reaction>
</comment>
<evidence type="ECO:0000256" key="5">
    <source>
        <dbReference type="ARBA" id="ARBA00023235"/>
    </source>
</evidence>
<proteinExistence type="inferred from homology"/>
<evidence type="ECO:0000256" key="10">
    <source>
        <dbReference type="ARBA" id="ARBA00041631"/>
    </source>
</evidence>
<dbReference type="EMBL" id="JAAMPI010000409">
    <property type="protein sequence ID" value="KAF4631795.1"/>
    <property type="molecule type" value="Genomic_DNA"/>
</dbReference>
<name>A0A8H4RMW2_9HELO</name>
<dbReference type="Gene3D" id="3.30.429.10">
    <property type="entry name" value="Macrophage Migration Inhibitory Factor"/>
    <property type="match status" value="1"/>
</dbReference>
<gene>
    <name evidence="14" type="ORF">G7Y89_g6333</name>
</gene>
<dbReference type="EC" id="5.3.3.12" evidence="8"/>
<evidence type="ECO:0000256" key="3">
    <source>
        <dbReference type="ARBA" id="ARBA00022514"/>
    </source>
</evidence>
<evidence type="ECO:0000256" key="6">
    <source>
        <dbReference type="ARBA" id="ARBA00036735"/>
    </source>
</evidence>
<keyword evidence="3" id="KW-0202">Cytokine</keyword>
<evidence type="ECO:0000256" key="4">
    <source>
        <dbReference type="ARBA" id="ARBA00022525"/>
    </source>
</evidence>
<comment type="catalytic activity">
    <reaction evidence="6">
        <text>3-phenylpyruvate = enol-phenylpyruvate</text>
        <dbReference type="Rhea" id="RHEA:17097"/>
        <dbReference type="ChEBI" id="CHEBI:16815"/>
        <dbReference type="ChEBI" id="CHEBI:18005"/>
        <dbReference type="EC" id="5.3.2.1"/>
    </reaction>
</comment>
<dbReference type="OrthoDB" id="255819at2759"/>
<keyword evidence="4" id="KW-0964">Secreted</keyword>